<dbReference type="Ensembl" id="ENSACLT00000043284.1">
    <property type="protein sequence ID" value="ENSACLP00000070641.1"/>
    <property type="gene ID" value="ENSACLG00000004010.2"/>
</dbReference>
<organism evidence="10 11">
    <name type="scientific">Astatotilapia calliptera</name>
    <name type="common">Eastern happy</name>
    <name type="synonym">Chromis callipterus</name>
    <dbReference type="NCBI Taxonomy" id="8154"/>
    <lineage>
        <taxon>Eukaryota</taxon>
        <taxon>Metazoa</taxon>
        <taxon>Chordata</taxon>
        <taxon>Craniata</taxon>
        <taxon>Vertebrata</taxon>
        <taxon>Euteleostomi</taxon>
        <taxon>Actinopterygii</taxon>
        <taxon>Neopterygii</taxon>
        <taxon>Teleostei</taxon>
        <taxon>Neoteleostei</taxon>
        <taxon>Acanthomorphata</taxon>
        <taxon>Ovalentaria</taxon>
        <taxon>Cichlomorphae</taxon>
        <taxon>Cichliformes</taxon>
        <taxon>Cichlidae</taxon>
        <taxon>African cichlids</taxon>
        <taxon>Pseudocrenilabrinae</taxon>
        <taxon>Haplochromini</taxon>
        <taxon>Astatotilapia</taxon>
    </lineage>
</organism>
<evidence type="ECO:0000256" key="8">
    <source>
        <dbReference type="PROSITE-ProRule" id="PRU00339"/>
    </source>
</evidence>
<dbReference type="PANTHER" id="PTHR45994:SF2">
    <property type="entry name" value="PROTEIN UNC-45 HOMOLOG B"/>
    <property type="match status" value="1"/>
</dbReference>
<dbReference type="FunFam" id="1.25.10.10:FF:000153">
    <property type="entry name" value="Unc-45 myosin chaperone B"/>
    <property type="match status" value="1"/>
</dbReference>
<evidence type="ECO:0000256" key="1">
    <source>
        <dbReference type="ARBA" id="ARBA00004556"/>
    </source>
</evidence>
<name>A0AAX7V1Q5_ASTCA</name>
<reference evidence="10" key="1">
    <citation type="submission" date="2018-05" db="EMBL/GenBank/DDBJ databases">
        <authorList>
            <person name="Datahose"/>
        </authorList>
    </citation>
    <scope>NUCLEOTIDE SEQUENCE</scope>
</reference>
<dbReference type="InterPro" id="IPR016024">
    <property type="entry name" value="ARM-type_fold"/>
</dbReference>
<sequence length="861" mass="95816">LSGEQLKEEGNKHFQAGDIDKAIECYTKAIKVCQDKKVLAVIYRNRSACYLKKENYVNAASDATKAIDVDAKDIKALYRRCQALEKLGKLDMAFKDVQRCATLEPKNKAFLETLRRLGAEIQSKLKTTFSTDSRVQNMFDILFDEESEKDKKEKAANNLIVLSREDAGAERIFQNNGVTLLLNMIETGKPEMILAAVRTLSGMCTGHKARVSHGACKVKLSEIALAACNLFQCINDSLTGGDTREYGKEADLVMGLKKILKVCGQVPELPDQLPLTENTQLIASVLLNKLYDDLKCDPERNNFRDICDEYIKYVHETFNMDKTIHAINCISGLLQGPFDVGNALVGRQGIMEMMVALCGSEREVDQMVAVEALIHASSKMSRASFIITNGVSLLKDIYKKTKNEKIKIRALVGLCKLGSAGGDDYSLRQFAEGSTEKLAKQCRKWLCNPQIDTKTRKWAIEGLAYLTNDADVKDDFVDDEPAMQAMFELAKSRDKTILYAVACILVNCTNSYEKKEILPELVQLAKFSKQHVPEQHPKDKKDFVDKRVKRLLKAGVTSALVVMVKAENIILTDQTKEMLARVFLALSEDPRDRGTIVAQGGGKALIPLALEGTEAGKVKASHVIAKIAAISNPEIAFPGERVYEVIRPLVNLLHTDREGMQNYEALRGLTNLAGFSEKLRVKIVKEKALSEIENYMFEENEQIRLAATECMCNLVTCKEVQDRYLEDGNDKLKLLVLLCGEDDDKLQIAAAGALAMITAAQKKLCTKMTLVTSQWLEILQRLCLHSNVQVQHRGLVIVYNMLNSDNSDLAKKLIESELLEILSVVGRAEDNPKRQEAIDAARTCLVKAMDLGLIKPFASPS</sequence>
<dbReference type="GO" id="GO:0048471">
    <property type="term" value="C:perinuclear region of cytoplasm"/>
    <property type="evidence" value="ECO:0007669"/>
    <property type="project" value="UniProtKB-SubCell"/>
</dbReference>
<keyword evidence="2" id="KW-0217">Developmental protein</keyword>
<reference evidence="10" key="2">
    <citation type="submission" date="2025-08" db="UniProtKB">
        <authorList>
            <consortium name="Ensembl"/>
        </authorList>
    </citation>
    <scope>IDENTIFICATION</scope>
</reference>
<dbReference type="GeneTree" id="ENSGT00940000157654"/>
<dbReference type="InterPro" id="IPR019734">
    <property type="entry name" value="TPR_rpt"/>
</dbReference>
<dbReference type="InterPro" id="IPR011990">
    <property type="entry name" value="TPR-like_helical_dom_sf"/>
</dbReference>
<evidence type="ECO:0000259" key="9">
    <source>
        <dbReference type="Pfam" id="PF11701"/>
    </source>
</evidence>
<dbReference type="PROSITE" id="PS50005">
    <property type="entry name" value="TPR"/>
    <property type="match status" value="1"/>
</dbReference>
<proteinExistence type="predicted"/>
<keyword evidence="5" id="KW-0677">Repeat</keyword>
<dbReference type="Gene3D" id="1.25.40.10">
    <property type="entry name" value="Tetratricopeptide repeat domain"/>
    <property type="match status" value="1"/>
</dbReference>
<feature type="repeat" description="TPR" evidence="8">
    <location>
        <begin position="3"/>
        <end position="36"/>
    </location>
</feature>
<protein>
    <recommendedName>
        <fullName evidence="9">UNC-45/Cro1/She4 central domain-containing protein</fullName>
    </recommendedName>
</protein>
<comment type="subcellular location">
    <subcellularLocation>
        <location evidence="1">Cytoplasm</location>
        <location evidence="1">Perinuclear region</location>
    </subcellularLocation>
</comment>
<dbReference type="Proteomes" id="UP000265100">
    <property type="component" value="Chromosome 12"/>
</dbReference>
<dbReference type="InterPro" id="IPR024660">
    <property type="entry name" value="UCS_central_dom"/>
</dbReference>
<dbReference type="PANTHER" id="PTHR45994">
    <property type="entry name" value="FI21225P1"/>
    <property type="match status" value="1"/>
</dbReference>
<feature type="domain" description="UNC-45/Cro1/She4 central" evidence="9">
    <location>
        <begin position="274"/>
        <end position="417"/>
    </location>
</feature>
<evidence type="ECO:0000313" key="10">
    <source>
        <dbReference type="Ensembl" id="ENSACLP00000070641.1"/>
    </source>
</evidence>
<keyword evidence="11" id="KW-1185">Reference proteome</keyword>
<dbReference type="SUPFAM" id="SSF48452">
    <property type="entry name" value="TPR-like"/>
    <property type="match status" value="1"/>
</dbReference>
<evidence type="ECO:0000313" key="11">
    <source>
        <dbReference type="Proteomes" id="UP000265100"/>
    </source>
</evidence>
<keyword evidence="4" id="KW-0517">Myogenesis</keyword>
<dbReference type="GO" id="GO:0051879">
    <property type="term" value="F:Hsp90 protein binding"/>
    <property type="evidence" value="ECO:0007669"/>
    <property type="project" value="TreeGrafter"/>
</dbReference>
<keyword evidence="6" id="KW-0221">Differentiation</keyword>
<dbReference type="GO" id="GO:0030154">
    <property type="term" value="P:cell differentiation"/>
    <property type="evidence" value="ECO:0007669"/>
    <property type="project" value="UniProtKB-KW"/>
</dbReference>
<evidence type="ECO:0000256" key="5">
    <source>
        <dbReference type="ARBA" id="ARBA00022737"/>
    </source>
</evidence>
<accession>A0AAX7V1Q5</accession>
<dbReference type="GO" id="GO:0007517">
    <property type="term" value="P:muscle organ development"/>
    <property type="evidence" value="ECO:0007669"/>
    <property type="project" value="UniProtKB-KW"/>
</dbReference>
<evidence type="ECO:0000256" key="4">
    <source>
        <dbReference type="ARBA" id="ARBA00022541"/>
    </source>
</evidence>
<keyword evidence="7" id="KW-0143">Chaperone</keyword>
<dbReference type="Pfam" id="PF11701">
    <property type="entry name" value="UNC45-central"/>
    <property type="match status" value="1"/>
</dbReference>
<dbReference type="Gene3D" id="1.25.10.10">
    <property type="entry name" value="Leucine-rich Repeat Variant"/>
    <property type="match status" value="3"/>
</dbReference>
<dbReference type="Pfam" id="PF13181">
    <property type="entry name" value="TPR_8"/>
    <property type="match status" value="1"/>
</dbReference>
<evidence type="ECO:0000256" key="7">
    <source>
        <dbReference type="ARBA" id="ARBA00023186"/>
    </source>
</evidence>
<gene>
    <name evidence="10" type="primary">UNC45B</name>
</gene>
<keyword evidence="8" id="KW-0802">TPR repeat</keyword>
<dbReference type="SMART" id="SM00028">
    <property type="entry name" value="TPR"/>
    <property type="match status" value="3"/>
</dbReference>
<dbReference type="FunFam" id="1.25.40.10:FF:000025">
    <property type="entry name" value="Unc-45 myosin chaperone B"/>
    <property type="match status" value="1"/>
</dbReference>
<dbReference type="AlphaFoldDB" id="A0AAX7V1Q5"/>
<evidence type="ECO:0000256" key="3">
    <source>
        <dbReference type="ARBA" id="ARBA00022490"/>
    </source>
</evidence>
<keyword evidence="3" id="KW-0963">Cytoplasm</keyword>
<reference evidence="10" key="3">
    <citation type="submission" date="2025-09" db="UniProtKB">
        <authorList>
            <consortium name="Ensembl"/>
        </authorList>
    </citation>
    <scope>IDENTIFICATION</scope>
</reference>
<dbReference type="InterPro" id="IPR011989">
    <property type="entry name" value="ARM-like"/>
</dbReference>
<dbReference type="SUPFAM" id="SSF48371">
    <property type="entry name" value="ARM repeat"/>
    <property type="match status" value="2"/>
</dbReference>
<evidence type="ECO:0000256" key="6">
    <source>
        <dbReference type="ARBA" id="ARBA00022782"/>
    </source>
</evidence>
<evidence type="ECO:0000256" key="2">
    <source>
        <dbReference type="ARBA" id="ARBA00022473"/>
    </source>
</evidence>